<dbReference type="OrthoDB" id="10526497at2759"/>
<protein>
    <submittedName>
        <fullName evidence="2">Uncharacterized protein</fullName>
    </submittedName>
</protein>
<evidence type="ECO:0000313" key="3">
    <source>
        <dbReference type="Proteomes" id="UP000193920"/>
    </source>
</evidence>
<evidence type="ECO:0000256" key="1">
    <source>
        <dbReference type="SAM" id="MobiDB-lite"/>
    </source>
</evidence>
<dbReference type="Proteomes" id="UP000193920">
    <property type="component" value="Unassembled WGS sequence"/>
</dbReference>
<dbReference type="EMBL" id="MCOG01000046">
    <property type="protein sequence ID" value="ORY68088.1"/>
    <property type="molecule type" value="Genomic_DNA"/>
</dbReference>
<gene>
    <name evidence="2" type="ORF">LY90DRAFT_504352</name>
</gene>
<accession>A0A1Y2E941</accession>
<feature type="region of interest" description="Disordered" evidence="1">
    <location>
        <begin position="165"/>
        <end position="244"/>
    </location>
</feature>
<feature type="compositionally biased region" description="Basic and acidic residues" evidence="1">
    <location>
        <begin position="220"/>
        <end position="232"/>
    </location>
</feature>
<evidence type="ECO:0000313" key="2">
    <source>
        <dbReference type="EMBL" id="ORY68088.1"/>
    </source>
</evidence>
<feature type="compositionally biased region" description="Basic and acidic residues" evidence="1">
    <location>
        <begin position="187"/>
        <end position="201"/>
    </location>
</feature>
<keyword evidence="3" id="KW-1185">Reference proteome</keyword>
<sequence>MKIDNNNNNNNNNNNLMREKVEDDVKIKFIQELIPYDINSNGYGDKRFDIDNQNRIKSTFVRHKSYTTSSSTNNTITTNNNDDNVINEINSDNSKKENNNCCENKITHQVDINNNEDFIEQNKDNSDDLNDNKENKNIQKKIADDHNKNKDEKIISNTVVIKMNKKNKKKSEIRENACINSNTEDIMENHLVEKENNRENEQQEEEDTEEKSKSNSLKNKNSDDDTDVDKKFQQNYHRKDRKMLRQNNLSDISSISISKSIDNSIEKKDNYRADSTTSTEIIIEEDYYNEYINISYFDWSNENSLEFIKYCKNISLKLIESYNDYNIPFNDNKVEDRWAIFSYPSLDINNLKDHNINNKINILNIVDSKNLELESSIHGLIRYIIDQKDKIDSGLILKNYFNKYPNTLLKDYSNYQYFAIFYSQKPIDLEFINNLSFHPLSAQTNYSNEPEIYSTKNKYNDLFIENGNSPSITSSDDNNGHIIFIHWNDDNNSFNNSNIIINGMDIAIQYMDFDFFIYDWNINLNCFTMNNNVDDNKNDKNIINENSIKNLDVEYNKPQLIMTPSISYWNDDNEEIFEENSVNENIEYLKTKELLGLEDMAFDEEDDNYYSDYDKNKEKDENKNIEIRKENLLIKSSRTNELCLTSLQNSRICILNYESDGDNSVYFSEHPSKSRIREIKKKKKEDQSKIRKANNKFNTLKIDKLYSLDINNLNLIPQALPKRKKIYLKRYINKIKSTEKQRNINLNFHCSVKKLFNHIYRIKLKGNYNLYHKRRKNRINRIKISRKWRIKHSINNRNQFKYNYNIQINPSFYRIQNYNTNSLNKKLRNVGSRGNKNRLVNPFISCYSYSVFRNSNFYNINYNNRTNIANTFHINNINGDNNVISSIPSKNYFPSNLQISNNCINQINVPSNNYINQTVIPNNQQIMLPPIINIVNSKINNSNINNNNNNNNTVFQLKSREQGIPNDTLPPIQRY</sequence>
<name>A0A1Y2E941_9FUNG</name>
<reference evidence="2 3" key="1">
    <citation type="submission" date="2016-08" db="EMBL/GenBank/DDBJ databases">
        <title>A Parts List for Fungal Cellulosomes Revealed by Comparative Genomics.</title>
        <authorList>
            <consortium name="DOE Joint Genome Institute"/>
            <person name="Haitjema C.H."/>
            <person name="Gilmore S.P."/>
            <person name="Henske J.K."/>
            <person name="Solomon K.V."/>
            <person name="De Groot R."/>
            <person name="Kuo A."/>
            <person name="Mondo S.J."/>
            <person name="Salamov A.A."/>
            <person name="Labutti K."/>
            <person name="Zhao Z."/>
            <person name="Chiniquy J."/>
            <person name="Barry K."/>
            <person name="Brewer H.M."/>
            <person name="Purvine S.O."/>
            <person name="Wright A.T."/>
            <person name="Boxma B."/>
            <person name="Van Alen T."/>
            <person name="Hackstein J.H."/>
            <person name="Baker S.E."/>
            <person name="Grigoriev I.V."/>
            <person name="O'Malley M.A."/>
        </authorList>
    </citation>
    <scope>NUCLEOTIDE SEQUENCE [LARGE SCALE GENOMIC DNA]</scope>
    <source>
        <strain evidence="2 3">G1</strain>
    </source>
</reference>
<dbReference type="AlphaFoldDB" id="A0A1Y2E941"/>
<organism evidence="2 3">
    <name type="scientific">Neocallimastix californiae</name>
    <dbReference type="NCBI Taxonomy" id="1754190"/>
    <lineage>
        <taxon>Eukaryota</taxon>
        <taxon>Fungi</taxon>
        <taxon>Fungi incertae sedis</taxon>
        <taxon>Chytridiomycota</taxon>
        <taxon>Chytridiomycota incertae sedis</taxon>
        <taxon>Neocallimastigomycetes</taxon>
        <taxon>Neocallimastigales</taxon>
        <taxon>Neocallimastigaceae</taxon>
        <taxon>Neocallimastix</taxon>
    </lineage>
</organism>
<proteinExistence type="predicted"/>
<comment type="caution">
    <text evidence="2">The sequence shown here is derived from an EMBL/GenBank/DDBJ whole genome shotgun (WGS) entry which is preliminary data.</text>
</comment>